<evidence type="ECO:0000313" key="2">
    <source>
        <dbReference type="EMBL" id="NKQ52834.1"/>
    </source>
</evidence>
<evidence type="ECO:0000256" key="1">
    <source>
        <dbReference type="SAM" id="MobiDB-lite"/>
    </source>
</evidence>
<dbReference type="EMBL" id="JAAXLS010000003">
    <property type="protein sequence ID" value="NKQ52834.1"/>
    <property type="molecule type" value="Genomic_DNA"/>
</dbReference>
<reference evidence="2 3" key="1">
    <citation type="submission" date="2020-04" db="EMBL/GenBank/DDBJ databases">
        <title>Novel species.</title>
        <authorList>
            <person name="Teo W.F.A."/>
            <person name="Lipun K."/>
            <person name="Srisuk N."/>
            <person name="Duangmal K."/>
        </authorList>
    </citation>
    <scope>NUCLEOTIDE SEQUENCE [LARGE SCALE GENOMIC DNA]</scope>
    <source>
        <strain evidence="2 3">K13G38</strain>
    </source>
</reference>
<evidence type="ECO:0000313" key="3">
    <source>
        <dbReference type="Proteomes" id="UP000715441"/>
    </source>
</evidence>
<gene>
    <name evidence="2" type="ORF">HFP15_08060</name>
</gene>
<accession>A0ABX1IZG9</accession>
<keyword evidence="3" id="KW-1185">Reference proteome</keyword>
<protein>
    <recommendedName>
        <fullName evidence="4">DNA primase</fullName>
    </recommendedName>
</protein>
<feature type="compositionally biased region" description="Basic and acidic residues" evidence="1">
    <location>
        <begin position="92"/>
        <end position="111"/>
    </location>
</feature>
<evidence type="ECO:0008006" key="4">
    <source>
        <dbReference type="Google" id="ProtNLM"/>
    </source>
</evidence>
<feature type="region of interest" description="Disordered" evidence="1">
    <location>
        <begin position="90"/>
        <end position="229"/>
    </location>
</feature>
<feature type="compositionally biased region" description="Basic residues" evidence="1">
    <location>
        <begin position="214"/>
        <end position="229"/>
    </location>
</feature>
<name>A0ABX1IZG9_9PSEU</name>
<organism evidence="2 3">
    <name type="scientific">Amycolatopsis acididurans</name>
    <dbReference type="NCBI Taxonomy" id="2724524"/>
    <lineage>
        <taxon>Bacteria</taxon>
        <taxon>Bacillati</taxon>
        <taxon>Actinomycetota</taxon>
        <taxon>Actinomycetes</taxon>
        <taxon>Pseudonocardiales</taxon>
        <taxon>Pseudonocardiaceae</taxon>
        <taxon>Amycolatopsis</taxon>
    </lineage>
</organism>
<proteinExistence type="predicted"/>
<dbReference type="Proteomes" id="UP000715441">
    <property type="component" value="Unassembled WGS sequence"/>
</dbReference>
<sequence>MKTGARLALGVGAGYLLGRTKKMRLALMIAAAGATGRAGTSPQALLRNGLKQLGASAELGKLTDIARDELLGAAKAAAVTAASSRINSLSDRLQESKDGKQSSGGAEHHGEDETEQDREGEEAKPAHDEDTESAQTEDAESAEDEDAGSAEEDTGSTEDEDTGSAEDGETRRPARRRATGRSSGDEEESERPVRRRATSRRESGSSESAESGRRTRSTSRRAPVRRAGR</sequence>
<comment type="caution">
    <text evidence="2">The sequence shown here is derived from an EMBL/GenBank/DDBJ whole genome shotgun (WGS) entry which is preliminary data.</text>
</comment>
<feature type="compositionally biased region" description="Acidic residues" evidence="1">
    <location>
        <begin position="129"/>
        <end position="167"/>
    </location>
</feature>